<feature type="region of interest" description="Disordered" evidence="1">
    <location>
        <begin position="1"/>
        <end position="119"/>
    </location>
</feature>
<feature type="compositionally biased region" description="Acidic residues" evidence="1">
    <location>
        <begin position="413"/>
        <end position="431"/>
    </location>
</feature>
<feature type="compositionally biased region" description="Basic and acidic residues" evidence="1">
    <location>
        <begin position="87"/>
        <end position="102"/>
    </location>
</feature>
<evidence type="ECO:0000313" key="2">
    <source>
        <dbReference type="EMBL" id="KDR67179.1"/>
    </source>
</evidence>
<feature type="compositionally biased region" description="Basic and acidic residues" evidence="1">
    <location>
        <begin position="1"/>
        <end position="12"/>
    </location>
</feature>
<feature type="compositionally biased region" description="Polar residues" evidence="1">
    <location>
        <begin position="43"/>
        <end position="54"/>
    </location>
</feature>
<evidence type="ECO:0000313" key="3">
    <source>
        <dbReference type="Proteomes" id="UP000027222"/>
    </source>
</evidence>
<dbReference type="EMBL" id="KL142417">
    <property type="protein sequence ID" value="KDR67179.1"/>
    <property type="molecule type" value="Genomic_DNA"/>
</dbReference>
<dbReference type="AlphaFoldDB" id="A0A067SHH1"/>
<feature type="compositionally biased region" description="Basic and acidic residues" evidence="1">
    <location>
        <begin position="164"/>
        <end position="174"/>
    </location>
</feature>
<accession>A0A067SHH1</accession>
<organism evidence="2 3">
    <name type="scientific">Galerina marginata (strain CBS 339.88)</name>
    <dbReference type="NCBI Taxonomy" id="685588"/>
    <lineage>
        <taxon>Eukaryota</taxon>
        <taxon>Fungi</taxon>
        <taxon>Dikarya</taxon>
        <taxon>Basidiomycota</taxon>
        <taxon>Agaricomycotina</taxon>
        <taxon>Agaricomycetes</taxon>
        <taxon>Agaricomycetidae</taxon>
        <taxon>Agaricales</taxon>
        <taxon>Agaricineae</taxon>
        <taxon>Strophariaceae</taxon>
        <taxon>Galerina</taxon>
    </lineage>
</organism>
<dbReference type="HOGENOM" id="CLU_421530_0_0_1"/>
<feature type="compositionally biased region" description="Basic and acidic residues" evidence="1">
    <location>
        <begin position="366"/>
        <end position="375"/>
    </location>
</feature>
<keyword evidence="3" id="KW-1185">Reference proteome</keyword>
<sequence>MEVDDHGGEDKASVSTGAGVAIHTAGHPEAGNEEDKFSGEASRPSNGDSSQDSSALEGKQPPHPHLQAQAGDTTPNLLPLQDQATTPEDHDHEGGSESRMEMDVDDYANGGERGGKNVNANVVRIKKVQDGGDSADGALEVEVEDEPMLGADGGGGAAAGAWNHADDSKFSGRTEEVEGLGGIDLNHHVDSDENEAVDLNARRGRADDGACVGDQTNSRTNNERVEPPAEGVDECTVCNGIDDGDRTMGRHDKAPELELEYEVGTESHGVKHTKGLAGGGGADDDSAFEAKQPDGHAPNLLPLQPTTGDANDGDEGGGSVNVDVVRLKKVLDESGCGGGSRGADGLEVGVEVEVERDGGGGGAAGVKDHADEFSGREGINQNRNIDEDEAGDPDAYNGFVDDGASSEGQADYTNDDEIAAEPPAEGDDENTVDNGGGSTDDDLVGDVTAPDIDQDDSDEGDGDSCSKDHEAEDPNVIQNPAESSSTQNSDDEIHRLRQALENEQKTSARLRAELKGASFNLPDSSCPHSTRKAQSKNRITFLASLSLPTSIVRREQHHLQVDQHANTQSLQDALHALQDEVDREVEVCMCGGGEYAIGAVELEKNQNGKRRRRLSEEEEDGVDDFGEPRGSEQFSVEDPPRSRFKRARIE</sequence>
<evidence type="ECO:0000256" key="1">
    <source>
        <dbReference type="SAM" id="MobiDB-lite"/>
    </source>
</evidence>
<proteinExistence type="predicted"/>
<dbReference type="Proteomes" id="UP000027222">
    <property type="component" value="Unassembled WGS sequence"/>
</dbReference>
<feature type="compositionally biased region" description="Polar residues" evidence="1">
    <location>
        <begin position="70"/>
        <end position="86"/>
    </location>
</feature>
<feature type="region of interest" description="Disordered" evidence="1">
    <location>
        <begin position="605"/>
        <end position="650"/>
    </location>
</feature>
<feature type="compositionally biased region" description="Acidic residues" evidence="1">
    <location>
        <begin position="452"/>
        <end position="462"/>
    </location>
</feature>
<feature type="compositionally biased region" description="Acidic residues" evidence="1">
    <location>
        <begin position="616"/>
        <end position="625"/>
    </location>
</feature>
<protein>
    <submittedName>
        <fullName evidence="2">Uncharacterized protein</fullName>
    </submittedName>
</protein>
<feature type="region of interest" description="Disordered" evidence="1">
    <location>
        <begin position="262"/>
        <end position="490"/>
    </location>
</feature>
<gene>
    <name evidence="2" type="ORF">GALMADRAFT_232191</name>
</gene>
<reference evidence="3" key="1">
    <citation type="journal article" date="2014" name="Proc. Natl. Acad. Sci. U.S.A.">
        <title>Extensive sampling of basidiomycete genomes demonstrates inadequacy of the white-rot/brown-rot paradigm for wood decay fungi.</title>
        <authorList>
            <person name="Riley R."/>
            <person name="Salamov A.A."/>
            <person name="Brown D.W."/>
            <person name="Nagy L.G."/>
            <person name="Floudas D."/>
            <person name="Held B.W."/>
            <person name="Levasseur A."/>
            <person name="Lombard V."/>
            <person name="Morin E."/>
            <person name="Otillar R."/>
            <person name="Lindquist E.A."/>
            <person name="Sun H."/>
            <person name="LaButti K.M."/>
            <person name="Schmutz J."/>
            <person name="Jabbour D."/>
            <person name="Luo H."/>
            <person name="Baker S.E."/>
            <person name="Pisabarro A.G."/>
            <person name="Walton J.D."/>
            <person name="Blanchette R.A."/>
            <person name="Henrissat B."/>
            <person name="Martin F."/>
            <person name="Cullen D."/>
            <person name="Hibbett D.S."/>
            <person name="Grigoriev I.V."/>
        </authorList>
    </citation>
    <scope>NUCLEOTIDE SEQUENCE [LARGE SCALE GENOMIC DNA]</scope>
    <source>
        <strain evidence="3">CBS 339.88</strain>
    </source>
</reference>
<feature type="region of interest" description="Disordered" evidence="1">
    <location>
        <begin position="206"/>
        <end position="250"/>
    </location>
</feature>
<feature type="compositionally biased region" description="Polar residues" evidence="1">
    <location>
        <begin position="476"/>
        <end position="488"/>
    </location>
</feature>
<name>A0A067SHH1_GALM3</name>
<feature type="region of interest" description="Disordered" evidence="1">
    <location>
        <begin position="147"/>
        <end position="174"/>
    </location>
</feature>